<keyword evidence="3" id="KW-1185">Reference proteome</keyword>
<gene>
    <name evidence="2" type="ORF">K505DRAFT_327763</name>
</gene>
<proteinExistence type="predicted"/>
<keyword evidence="1" id="KW-1133">Transmembrane helix</keyword>
<accession>A0A6A6X2K4</accession>
<dbReference type="Proteomes" id="UP000799757">
    <property type="component" value="Unassembled WGS sequence"/>
</dbReference>
<protein>
    <submittedName>
        <fullName evidence="2">Uncharacterized protein</fullName>
    </submittedName>
</protein>
<evidence type="ECO:0000313" key="3">
    <source>
        <dbReference type="Proteomes" id="UP000799757"/>
    </source>
</evidence>
<organism evidence="2 3">
    <name type="scientific">Melanomma pulvis-pyrius CBS 109.77</name>
    <dbReference type="NCBI Taxonomy" id="1314802"/>
    <lineage>
        <taxon>Eukaryota</taxon>
        <taxon>Fungi</taxon>
        <taxon>Dikarya</taxon>
        <taxon>Ascomycota</taxon>
        <taxon>Pezizomycotina</taxon>
        <taxon>Dothideomycetes</taxon>
        <taxon>Pleosporomycetidae</taxon>
        <taxon>Pleosporales</taxon>
        <taxon>Melanommataceae</taxon>
        <taxon>Melanomma</taxon>
    </lineage>
</organism>
<name>A0A6A6X2K4_9PLEO</name>
<keyword evidence="1" id="KW-0472">Membrane</keyword>
<keyword evidence="1" id="KW-0812">Transmembrane</keyword>
<evidence type="ECO:0000313" key="2">
    <source>
        <dbReference type="EMBL" id="KAF2790157.1"/>
    </source>
</evidence>
<dbReference type="EMBL" id="MU002090">
    <property type="protein sequence ID" value="KAF2790157.1"/>
    <property type="molecule type" value="Genomic_DNA"/>
</dbReference>
<reference evidence="2" key="1">
    <citation type="journal article" date="2020" name="Stud. Mycol.">
        <title>101 Dothideomycetes genomes: a test case for predicting lifestyles and emergence of pathogens.</title>
        <authorList>
            <person name="Haridas S."/>
            <person name="Albert R."/>
            <person name="Binder M."/>
            <person name="Bloem J."/>
            <person name="Labutti K."/>
            <person name="Salamov A."/>
            <person name="Andreopoulos B."/>
            <person name="Baker S."/>
            <person name="Barry K."/>
            <person name="Bills G."/>
            <person name="Bluhm B."/>
            <person name="Cannon C."/>
            <person name="Castanera R."/>
            <person name="Culley D."/>
            <person name="Daum C."/>
            <person name="Ezra D."/>
            <person name="Gonzalez J."/>
            <person name="Henrissat B."/>
            <person name="Kuo A."/>
            <person name="Liang C."/>
            <person name="Lipzen A."/>
            <person name="Lutzoni F."/>
            <person name="Magnuson J."/>
            <person name="Mondo S."/>
            <person name="Nolan M."/>
            <person name="Ohm R."/>
            <person name="Pangilinan J."/>
            <person name="Park H.-J."/>
            <person name="Ramirez L."/>
            <person name="Alfaro M."/>
            <person name="Sun H."/>
            <person name="Tritt A."/>
            <person name="Yoshinaga Y."/>
            <person name="Zwiers L.-H."/>
            <person name="Turgeon B."/>
            <person name="Goodwin S."/>
            <person name="Spatafora J."/>
            <person name="Crous P."/>
            <person name="Grigoriev I."/>
        </authorList>
    </citation>
    <scope>NUCLEOTIDE SEQUENCE</scope>
    <source>
        <strain evidence="2">CBS 109.77</strain>
    </source>
</reference>
<sequence length="110" mass="12758">MRLTGCSLYTETTDEGQNIQVAECTNAFLTCHAFNWYGVPETVSAPMCFKAKVARWCMFGCTLLSFIIFMIHARRCWRRRKWTKRHGIKDGVSISTWNAEEKTARTWVPT</sequence>
<evidence type="ECO:0000256" key="1">
    <source>
        <dbReference type="SAM" id="Phobius"/>
    </source>
</evidence>
<dbReference type="AlphaFoldDB" id="A0A6A6X2K4"/>
<feature type="transmembrane region" description="Helical" evidence="1">
    <location>
        <begin position="53"/>
        <end position="71"/>
    </location>
</feature>